<reference evidence="4" key="1">
    <citation type="submission" date="2019-08" db="EMBL/GenBank/DDBJ databases">
        <authorList>
            <person name="Kucharzyk K."/>
            <person name="Murdoch R.W."/>
            <person name="Higgins S."/>
            <person name="Loffler F."/>
        </authorList>
    </citation>
    <scope>NUCLEOTIDE SEQUENCE</scope>
</reference>
<feature type="transmembrane region" description="Helical" evidence="2">
    <location>
        <begin position="53"/>
        <end position="73"/>
    </location>
</feature>
<keyword evidence="2" id="KW-1133">Transmembrane helix</keyword>
<comment type="caution">
    <text evidence="4">The sequence shown here is derived from an EMBL/GenBank/DDBJ whole genome shotgun (WGS) entry which is preliminary data.</text>
</comment>
<gene>
    <name evidence="4" type="primary">hflK_3</name>
    <name evidence="4" type="ORF">SDC9_57666</name>
</gene>
<dbReference type="Pfam" id="PF01145">
    <property type="entry name" value="Band_7"/>
    <property type="match status" value="1"/>
</dbReference>
<keyword evidence="2" id="KW-0472">Membrane</keyword>
<dbReference type="AlphaFoldDB" id="A0A644XAX6"/>
<evidence type="ECO:0000256" key="2">
    <source>
        <dbReference type="SAM" id="Phobius"/>
    </source>
</evidence>
<keyword evidence="2" id="KW-0812">Transmembrane</keyword>
<proteinExistence type="inferred from homology"/>
<keyword evidence="4" id="KW-0378">Hydrolase</keyword>
<dbReference type="GO" id="GO:0016020">
    <property type="term" value="C:membrane"/>
    <property type="evidence" value="ECO:0007669"/>
    <property type="project" value="InterPro"/>
</dbReference>
<dbReference type="SUPFAM" id="SSF117892">
    <property type="entry name" value="Band 7/SPFH domain"/>
    <property type="match status" value="1"/>
</dbReference>
<dbReference type="PANTHER" id="PTHR42911:SF1">
    <property type="entry name" value="MODULATOR OF FTSH PROTEASE HFLC"/>
    <property type="match status" value="1"/>
</dbReference>
<keyword evidence="4" id="KW-0645">Protease</keyword>
<feature type="domain" description="Band 7" evidence="3">
    <location>
        <begin position="68"/>
        <end position="246"/>
    </location>
</feature>
<dbReference type="PANTHER" id="PTHR42911">
    <property type="entry name" value="MODULATOR OF FTSH PROTEASE HFLC"/>
    <property type="match status" value="1"/>
</dbReference>
<name>A0A644XAX6_9ZZZZ</name>
<accession>A0A644XAX6</accession>
<dbReference type="InterPro" id="IPR036013">
    <property type="entry name" value="Band_7/SPFH_dom_sf"/>
</dbReference>
<dbReference type="CDD" id="cd03404">
    <property type="entry name" value="SPFH_HflK"/>
    <property type="match status" value="1"/>
</dbReference>
<dbReference type="EMBL" id="VSSQ01001815">
    <property type="protein sequence ID" value="MPM11323.1"/>
    <property type="molecule type" value="Genomic_DNA"/>
</dbReference>
<dbReference type="GO" id="GO:0008233">
    <property type="term" value="F:peptidase activity"/>
    <property type="evidence" value="ECO:0007669"/>
    <property type="project" value="UniProtKB-KW"/>
</dbReference>
<dbReference type="InterPro" id="IPR001107">
    <property type="entry name" value="Band_7"/>
</dbReference>
<evidence type="ECO:0000313" key="4">
    <source>
        <dbReference type="EMBL" id="MPM11323.1"/>
    </source>
</evidence>
<comment type="similarity">
    <text evidence="1">Belongs to the band 7/mec-2 family. HflK subfamily.</text>
</comment>
<sequence>MDNELNNFPKKKRQKIKRIFTKVKIFLHKLTQNENSTLDDIHKAFKHINPKKAIISLILGVLGIYLLTGIYIVNPGEQAIVRRFGEVLPKTISEGIHYRMPSPIDQVQKVNVAEVRRADVGMNLPEHMHEDDTPQAVQLLTGDENIITSQAIVHYKVKDAAKFLYNINSNDEQLVRYSVESAMVNIMSNIAVDDILSTEKVNAQNSLMEQAQQILDSYDSGIKITAFNIQAIVPPDAVAEAFRDVNAAKEEKEKSINEAKGYYNSLIPEARGKAETMLTQAESYKIEQINQATGDAEKFESLLKEYQNNSKIYTSDTTKYRLLLETFDKILPKVKKYIVDSTDGSVDVKMFDPSIMDGTDLKIEPK</sequence>
<evidence type="ECO:0000256" key="1">
    <source>
        <dbReference type="ARBA" id="ARBA00006971"/>
    </source>
</evidence>
<dbReference type="InterPro" id="IPR010201">
    <property type="entry name" value="HflK"/>
</dbReference>
<protein>
    <submittedName>
        <fullName evidence="4">Modulator of FtsH protease HflK</fullName>
    </submittedName>
</protein>
<dbReference type="Gene3D" id="3.30.479.30">
    <property type="entry name" value="Band 7 domain"/>
    <property type="match status" value="1"/>
</dbReference>
<organism evidence="4">
    <name type="scientific">bioreactor metagenome</name>
    <dbReference type="NCBI Taxonomy" id="1076179"/>
    <lineage>
        <taxon>unclassified sequences</taxon>
        <taxon>metagenomes</taxon>
        <taxon>ecological metagenomes</taxon>
    </lineage>
</organism>
<dbReference type="NCBIfam" id="TIGR01933">
    <property type="entry name" value="hflK"/>
    <property type="match status" value="1"/>
</dbReference>
<dbReference type="SMART" id="SM00244">
    <property type="entry name" value="PHB"/>
    <property type="match status" value="1"/>
</dbReference>
<dbReference type="GO" id="GO:0006508">
    <property type="term" value="P:proteolysis"/>
    <property type="evidence" value="ECO:0007669"/>
    <property type="project" value="UniProtKB-KW"/>
</dbReference>
<evidence type="ECO:0000259" key="3">
    <source>
        <dbReference type="SMART" id="SM00244"/>
    </source>
</evidence>